<feature type="compositionally biased region" description="Gly residues" evidence="1">
    <location>
        <begin position="252"/>
        <end position="282"/>
    </location>
</feature>
<name>A0ABN9RIF7_9DINO</name>
<organism evidence="2 3">
    <name type="scientific">Prorocentrum cordatum</name>
    <dbReference type="NCBI Taxonomy" id="2364126"/>
    <lineage>
        <taxon>Eukaryota</taxon>
        <taxon>Sar</taxon>
        <taxon>Alveolata</taxon>
        <taxon>Dinophyceae</taxon>
        <taxon>Prorocentrales</taxon>
        <taxon>Prorocentraceae</taxon>
        <taxon>Prorocentrum</taxon>
    </lineage>
</organism>
<dbReference type="InterPro" id="IPR050645">
    <property type="entry name" value="Histidine_acid_phosphatase"/>
</dbReference>
<evidence type="ECO:0000313" key="3">
    <source>
        <dbReference type="Proteomes" id="UP001189429"/>
    </source>
</evidence>
<proteinExistence type="predicted"/>
<protein>
    <recommendedName>
        <fullName evidence="4">Protein FRA10AC1</fullName>
    </recommendedName>
</protein>
<dbReference type="EMBL" id="CAUYUJ010006703">
    <property type="protein sequence ID" value="CAK0818337.1"/>
    <property type="molecule type" value="Genomic_DNA"/>
</dbReference>
<dbReference type="InterPro" id="IPR019129">
    <property type="entry name" value="Folate-sensitive_fs_Fra10Ac1"/>
</dbReference>
<accession>A0ABN9RIF7</accession>
<dbReference type="PANTHER" id="PTHR11567:SF25">
    <property type="entry name" value="PROTEIN FRA10AC1"/>
    <property type="match status" value="1"/>
</dbReference>
<dbReference type="Proteomes" id="UP001189429">
    <property type="component" value="Unassembled WGS sequence"/>
</dbReference>
<comment type="caution">
    <text evidence="2">The sequence shown here is derived from an EMBL/GenBank/DDBJ whole genome shotgun (WGS) entry which is preliminary data.</text>
</comment>
<feature type="compositionally biased region" description="Acidic residues" evidence="1">
    <location>
        <begin position="314"/>
        <end position="325"/>
    </location>
</feature>
<evidence type="ECO:0000313" key="2">
    <source>
        <dbReference type="EMBL" id="CAK0818337.1"/>
    </source>
</evidence>
<evidence type="ECO:0000256" key="1">
    <source>
        <dbReference type="SAM" id="MobiDB-lite"/>
    </source>
</evidence>
<feature type="region of interest" description="Disordered" evidence="1">
    <location>
        <begin position="1"/>
        <end position="47"/>
    </location>
</feature>
<evidence type="ECO:0008006" key="4">
    <source>
        <dbReference type="Google" id="ProtNLM"/>
    </source>
</evidence>
<dbReference type="Pfam" id="PF09725">
    <property type="entry name" value="Fra10Ac1"/>
    <property type="match status" value="1"/>
</dbReference>
<gene>
    <name evidence="2" type="ORF">PCOR1329_LOCUS20664</name>
</gene>
<keyword evidence="3" id="KW-1185">Reference proteome</keyword>
<feature type="region of interest" description="Disordered" evidence="1">
    <location>
        <begin position="239"/>
        <end position="325"/>
    </location>
</feature>
<reference evidence="2" key="1">
    <citation type="submission" date="2023-10" db="EMBL/GenBank/DDBJ databases">
        <authorList>
            <person name="Chen Y."/>
            <person name="Shah S."/>
            <person name="Dougan E. K."/>
            <person name="Thang M."/>
            <person name="Chan C."/>
        </authorList>
    </citation>
    <scope>NUCLEOTIDE SEQUENCE [LARGE SCALE GENOMIC DNA]</scope>
</reference>
<dbReference type="PANTHER" id="PTHR11567">
    <property type="entry name" value="ACID PHOSPHATASE-RELATED"/>
    <property type="match status" value="1"/>
</dbReference>
<sequence>MSGGAGAERGRHVAEGYASDDEGGVAPARPRGGFGALPGDGPPRRRLSAEEVLDYGVRQASSGPRGKKARYLDAFGAPQGQRLSRAQTKPRGTYEHHCRLLSWLPRAAAAKASVGFKTDLVLLQESHRFLRSAEDDDGSWEAKLAGRYYERLFKEYVICDLAGYKTGDVGFRWRTEREVVQGKGQFFCGQRRCEGREGLRSYEVDFRYREAGQKKRALVKARLCEPCAYRLHYRRLRKRHRRPGAAPEEGPPGSGEAGSGEEGAGEGAGGGAAGRGEGGEGGAAAPEGPSEEERRQLEALAWRGPDPDARTREDEFDDYLADLFT</sequence>